<evidence type="ECO:0000313" key="3">
    <source>
        <dbReference type="EMBL" id="TVU40928.1"/>
    </source>
</evidence>
<dbReference type="InterPro" id="IPR001810">
    <property type="entry name" value="F-box_dom"/>
</dbReference>
<dbReference type="Gramene" id="TVU40928">
    <property type="protein sequence ID" value="TVU40928"/>
    <property type="gene ID" value="EJB05_14413"/>
</dbReference>
<reference evidence="3 4" key="1">
    <citation type="journal article" date="2019" name="Sci. Rep.">
        <title>A high-quality genome of Eragrostis curvula grass provides insights into Poaceae evolution and supports new strategies to enhance forage quality.</title>
        <authorList>
            <person name="Carballo J."/>
            <person name="Santos B.A.C.M."/>
            <person name="Zappacosta D."/>
            <person name="Garbus I."/>
            <person name="Selva J.P."/>
            <person name="Gallo C.A."/>
            <person name="Diaz A."/>
            <person name="Albertini E."/>
            <person name="Caccamo M."/>
            <person name="Echenique V."/>
        </authorList>
    </citation>
    <scope>NUCLEOTIDE SEQUENCE [LARGE SCALE GENOMIC DNA]</scope>
    <source>
        <strain evidence="4">cv. Victoria</strain>
        <tissue evidence="3">Leaf</tissue>
    </source>
</reference>
<feature type="domain" description="F-box" evidence="1">
    <location>
        <begin position="17"/>
        <end position="49"/>
    </location>
</feature>
<dbReference type="Proteomes" id="UP000324897">
    <property type="component" value="Chromosome 4"/>
</dbReference>
<dbReference type="Pfam" id="PF12937">
    <property type="entry name" value="F-box-like"/>
    <property type="match status" value="1"/>
</dbReference>
<comment type="caution">
    <text evidence="3">The sequence shown here is derived from an EMBL/GenBank/DDBJ whole genome shotgun (WGS) entry which is preliminary data.</text>
</comment>
<dbReference type="PANTHER" id="PTHR32133">
    <property type="entry name" value="OS07G0120400 PROTEIN"/>
    <property type="match status" value="1"/>
</dbReference>
<evidence type="ECO:0000259" key="2">
    <source>
        <dbReference type="Pfam" id="PF23635"/>
    </source>
</evidence>
<dbReference type="InterPro" id="IPR011043">
    <property type="entry name" value="Gal_Oxase/kelch_b-propeller"/>
</dbReference>
<dbReference type="InterPro" id="IPR056594">
    <property type="entry name" value="AT5G49610-like_b-prop"/>
</dbReference>
<feature type="domain" description="F-box protein AT5G49610-like beta-propeller" evidence="2">
    <location>
        <begin position="104"/>
        <end position="292"/>
    </location>
</feature>
<dbReference type="PANTHER" id="PTHR32133:SF408">
    <property type="entry name" value="OS07G0120400 PROTEIN"/>
    <property type="match status" value="1"/>
</dbReference>
<accession>A0A5J9VYG2</accession>
<dbReference type="SUPFAM" id="SSF50965">
    <property type="entry name" value="Galactose oxidase, central domain"/>
    <property type="match status" value="1"/>
</dbReference>
<evidence type="ECO:0000313" key="4">
    <source>
        <dbReference type="Proteomes" id="UP000324897"/>
    </source>
</evidence>
<dbReference type="AlphaFoldDB" id="A0A5J9VYG2"/>
<dbReference type="EMBL" id="RWGY01000007">
    <property type="protein sequence ID" value="TVU40928.1"/>
    <property type="molecule type" value="Genomic_DNA"/>
</dbReference>
<dbReference type="Pfam" id="PF23635">
    <property type="entry name" value="Beta-prop_AT5G49610-like"/>
    <property type="match status" value="1"/>
</dbReference>
<gene>
    <name evidence="3" type="ORF">EJB05_14413</name>
</gene>
<organism evidence="3 4">
    <name type="scientific">Eragrostis curvula</name>
    <name type="common">weeping love grass</name>
    <dbReference type="NCBI Taxonomy" id="38414"/>
    <lineage>
        <taxon>Eukaryota</taxon>
        <taxon>Viridiplantae</taxon>
        <taxon>Streptophyta</taxon>
        <taxon>Embryophyta</taxon>
        <taxon>Tracheophyta</taxon>
        <taxon>Spermatophyta</taxon>
        <taxon>Magnoliopsida</taxon>
        <taxon>Liliopsida</taxon>
        <taxon>Poales</taxon>
        <taxon>Poaceae</taxon>
        <taxon>PACMAD clade</taxon>
        <taxon>Chloridoideae</taxon>
        <taxon>Eragrostideae</taxon>
        <taxon>Eragrostidinae</taxon>
        <taxon>Eragrostis</taxon>
    </lineage>
</organism>
<name>A0A5J9VYG2_9POAL</name>
<feature type="non-terminal residue" evidence="3">
    <location>
        <position position="1"/>
    </location>
</feature>
<protein>
    <recommendedName>
        <fullName evidence="5">F-box domain-containing protein</fullName>
    </recommendedName>
</protein>
<keyword evidence="4" id="KW-1185">Reference proteome</keyword>
<dbReference type="SUPFAM" id="SSF81383">
    <property type="entry name" value="F-box domain"/>
    <property type="match status" value="1"/>
</dbReference>
<dbReference type="Gene3D" id="1.20.1280.50">
    <property type="match status" value="1"/>
</dbReference>
<dbReference type="InterPro" id="IPR036047">
    <property type="entry name" value="F-box-like_dom_sf"/>
</dbReference>
<evidence type="ECO:0000259" key="1">
    <source>
        <dbReference type="Pfam" id="PF12937"/>
    </source>
</evidence>
<dbReference type="OrthoDB" id="690324at2759"/>
<sequence length="305" mass="34922">MPPPRALPELMADLVAEILLRIPPDEPADLFRAALVCKPWRRIIFHPAFPRRYREFHRTPPLLGFFHDPDSDSYKDDYRSPFVALTTGCPFSQLVAHDYGDGIVHHCRHGRVLLDDPIMQFIVWDTITNEQHDLWQPDYPNKNAGVLCAADGCDHLDCRGHPFHVVFVASDSNEHVVWGRVYSSETRTWSPPTSLQLERFFHVENKPNLLVGDALYVILEMGKSIIKYDLTEGNLSVMDLPEVYEEPFDIVLTVEDGVLGFACLKDDFVYLWSWLIGLDGIAGWAQQRAIQLKMLLPYCGTAFWI</sequence>
<proteinExistence type="predicted"/>
<evidence type="ECO:0008006" key="5">
    <source>
        <dbReference type="Google" id="ProtNLM"/>
    </source>
</evidence>